<keyword evidence="5" id="KW-1185">Reference proteome</keyword>
<name>A0A1S8YRD2_9GAMM</name>
<dbReference type="InterPro" id="IPR000182">
    <property type="entry name" value="GNAT_dom"/>
</dbReference>
<dbReference type="RefSeq" id="WP_176110236.1">
    <property type="nucleotide sequence ID" value="NZ_MRUL01000002.1"/>
</dbReference>
<dbReference type="CDD" id="cd04301">
    <property type="entry name" value="NAT_SF"/>
    <property type="match status" value="1"/>
</dbReference>
<keyword evidence="2" id="KW-0012">Acyltransferase</keyword>
<feature type="domain" description="N-acetyltransferase" evidence="3">
    <location>
        <begin position="18"/>
        <end position="156"/>
    </location>
</feature>
<dbReference type="InterPro" id="IPR016181">
    <property type="entry name" value="Acyl_CoA_acyltransferase"/>
</dbReference>
<evidence type="ECO:0000259" key="3">
    <source>
        <dbReference type="PROSITE" id="PS51186"/>
    </source>
</evidence>
<dbReference type="GO" id="GO:0016747">
    <property type="term" value="F:acyltransferase activity, transferring groups other than amino-acyl groups"/>
    <property type="evidence" value="ECO:0007669"/>
    <property type="project" value="InterPro"/>
</dbReference>
<accession>A0A1S8YRD2</accession>
<protein>
    <submittedName>
        <fullName evidence="4">GNAT family N-acetyltransferase</fullName>
    </submittedName>
</protein>
<evidence type="ECO:0000313" key="5">
    <source>
        <dbReference type="Proteomes" id="UP000190667"/>
    </source>
</evidence>
<proteinExistence type="predicted"/>
<comment type="caution">
    <text evidence="4">The sequence shown here is derived from an EMBL/GenBank/DDBJ whole genome shotgun (WGS) entry which is preliminary data.</text>
</comment>
<dbReference type="Proteomes" id="UP000190667">
    <property type="component" value="Unassembled WGS sequence"/>
</dbReference>
<gene>
    <name evidence="4" type="ORF">BTJ39_05485</name>
</gene>
<dbReference type="AlphaFoldDB" id="A0A1S8YRD2"/>
<dbReference type="PANTHER" id="PTHR43420">
    <property type="entry name" value="ACETYLTRANSFERASE"/>
    <property type="match status" value="1"/>
</dbReference>
<evidence type="ECO:0000256" key="1">
    <source>
        <dbReference type="ARBA" id="ARBA00022679"/>
    </source>
</evidence>
<dbReference type="InterPro" id="IPR050680">
    <property type="entry name" value="YpeA/RimI_acetyltransf"/>
</dbReference>
<dbReference type="EMBL" id="MRUL01000002">
    <property type="protein sequence ID" value="OON41415.1"/>
    <property type="molecule type" value="Genomic_DNA"/>
</dbReference>
<dbReference type="STRING" id="1926881.BTJ39_05485"/>
<organism evidence="4 5">
    <name type="scientific">Izhakiella australiensis</name>
    <dbReference type="NCBI Taxonomy" id="1926881"/>
    <lineage>
        <taxon>Bacteria</taxon>
        <taxon>Pseudomonadati</taxon>
        <taxon>Pseudomonadota</taxon>
        <taxon>Gammaproteobacteria</taxon>
        <taxon>Enterobacterales</taxon>
        <taxon>Erwiniaceae</taxon>
        <taxon>Izhakiella</taxon>
    </lineage>
</organism>
<evidence type="ECO:0000256" key="2">
    <source>
        <dbReference type="ARBA" id="ARBA00023315"/>
    </source>
</evidence>
<keyword evidence="1 4" id="KW-0808">Transferase</keyword>
<dbReference type="PROSITE" id="PS51186">
    <property type="entry name" value="GNAT"/>
    <property type="match status" value="1"/>
</dbReference>
<evidence type="ECO:0000313" key="4">
    <source>
        <dbReference type="EMBL" id="OON41415.1"/>
    </source>
</evidence>
<dbReference type="Gene3D" id="3.40.630.30">
    <property type="match status" value="1"/>
</dbReference>
<dbReference type="Pfam" id="PF00583">
    <property type="entry name" value="Acetyltransf_1"/>
    <property type="match status" value="1"/>
</dbReference>
<reference evidence="4 5" key="1">
    <citation type="submission" date="2016-12" db="EMBL/GenBank/DDBJ databases">
        <title>Izhakiella australiana sp. nov. of genus Izhakiella isolated from Australian desert.</title>
        <authorList>
            <person name="Ji M."/>
        </authorList>
    </citation>
    <scope>NUCLEOTIDE SEQUENCE [LARGE SCALE GENOMIC DNA]</scope>
    <source>
        <strain evidence="4 5">D4N98</strain>
    </source>
</reference>
<dbReference type="SUPFAM" id="SSF55729">
    <property type="entry name" value="Acyl-CoA N-acyltransferases (Nat)"/>
    <property type="match status" value="1"/>
</dbReference>
<sequence length="156" mass="17435">MVSFQPMSGSDFSGYLSYFLADYAEEIAANYGLAPEAALAQAKHEITVSLPQGENTPGQQLMSIIWQDKEAQQQVGYLWYSPDFSAKSAFIYDFYLFTAHRNKGLGRKALQQLEQLLAAQGYSQIKLRVAAGNDRAKRVYEANGFKVTGFNMNKLL</sequence>